<name>A0A5B7HTD5_PORTR</name>
<proteinExistence type="predicted"/>
<dbReference type="Proteomes" id="UP000324222">
    <property type="component" value="Unassembled WGS sequence"/>
</dbReference>
<sequence length="158" mass="17217">MASRKNPFQERCGAEEPSTIPYVQYSPVCRGPGQGTSTRDKCIHIIPRRWARGDCPEVFHPGTTHSHVPTAFASLHLPLSCTPTPSSQRSAKGIASTPSGHVQPCETNASDGRIDHEAAGEHNLPVSGTSPPMPLHPPTRQYPRATGLAERRRQVKRE</sequence>
<evidence type="ECO:0000313" key="3">
    <source>
        <dbReference type="Proteomes" id="UP000324222"/>
    </source>
</evidence>
<protein>
    <submittedName>
        <fullName evidence="2">Uncharacterized protein</fullName>
    </submittedName>
</protein>
<evidence type="ECO:0000256" key="1">
    <source>
        <dbReference type="SAM" id="MobiDB-lite"/>
    </source>
</evidence>
<dbReference type="AlphaFoldDB" id="A0A5B7HTD5"/>
<keyword evidence="3" id="KW-1185">Reference proteome</keyword>
<reference evidence="2 3" key="1">
    <citation type="submission" date="2019-05" db="EMBL/GenBank/DDBJ databases">
        <title>Another draft genome of Portunus trituberculatus and its Hox gene families provides insights of decapod evolution.</title>
        <authorList>
            <person name="Jeong J.-H."/>
            <person name="Song I."/>
            <person name="Kim S."/>
            <person name="Choi T."/>
            <person name="Kim D."/>
            <person name="Ryu S."/>
            <person name="Kim W."/>
        </authorList>
    </citation>
    <scope>NUCLEOTIDE SEQUENCE [LARGE SCALE GENOMIC DNA]</scope>
    <source>
        <tissue evidence="2">Muscle</tissue>
    </source>
</reference>
<feature type="compositionally biased region" description="Basic and acidic residues" evidence="1">
    <location>
        <begin position="149"/>
        <end position="158"/>
    </location>
</feature>
<gene>
    <name evidence="2" type="ORF">E2C01_067292</name>
</gene>
<feature type="compositionally biased region" description="Polar residues" evidence="1">
    <location>
        <begin position="83"/>
        <end position="110"/>
    </location>
</feature>
<accession>A0A5B7HTD5</accession>
<feature type="region of interest" description="Disordered" evidence="1">
    <location>
        <begin position="83"/>
        <end position="158"/>
    </location>
</feature>
<evidence type="ECO:0000313" key="2">
    <source>
        <dbReference type="EMBL" id="MPC72976.1"/>
    </source>
</evidence>
<comment type="caution">
    <text evidence="2">The sequence shown here is derived from an EMBL/GenBank/DDBJ whole genome shotgun (WGS) entry which is preliminary data.</text>
</comment>
<organism evidence="2 3">
    <name type="scientific">Portunus trituberculatus</name>
    <name type="common">Swimming crab</name>
    <name type="synonym">Neptunus trituberculatus</name>
    <dbReference type="NCBI Taxonomy" id="210409"/>
    <lineage>
        <taxon>Eukaryota</taxon>
        <taxon>Metazoa</taxon>
        <taxon>Ecdysozoa</taxon>
        <taxon>Arthropoda</taxon>
        <taxon>Crustacea</taxon>
        <taxon>Multicrustacea</taxon>
        <taxon>Malacostraca</taxon>
        <taxon>Eumalacostraca</taxon>
        <taxon>Eucarida</taxon>
        <taxon>Decapoda</taxon>
        <taxon>Pleocyemata</taxon>
        <taxon>Brachyura</taxon>
        <taxon>Eubrachyura</taxon>
        <taxon>Portunoidea</taxon>
        <taxon>Portunidae</taxon>
        <taxon>Portuninae</taxon>
        <taxon>Portunus</taxon>
    </lineage>
</organism>
<dbReference type="EMBL" id="VSRR010035816">
    <property type="protein sequence ID" value="MPC72976.1"/>
    <property type="molecule type" value="Genomic_DNA"/>
</dbReference>